<reference evidence="2" key="1">
    <citation type="submission" date="2023-01" db="EMBL/GenBank/DDBJ databases">
        <title>Key to firefly adult light organ development and bioluminescence: homeobox transcription factors regulate luciferase expression and transportation to peroxisome.</title>
        <authorList>
            <person name="Fu X."/>
        </authorList>
    </citation>
    <scope>NUCLEOTIDE SEQUENCE [LARGE SCALE GENOMIC DNA]</scope>
</reference>
<proteinExistence type="predicted"/>
<gene>
    <name evidence="1" type="ORF">RN001_002639</name>
</gene>
<organism evidence="1 2">
    <name type="scientific">Aquatica leii</name>
    <dbReference type="NCBI Taxonomy" id="1421715"/>
    <lineage>
        <taxon>Eukaryota</taxon>
        <taxon>Metazoa</taxon>
        <taxon>Ecdysozoa</taxon>
        <taxon>Arthropoda</taxon>
        <taxon>Hexapoda</taxon>
        <taxon>Insecta</taxon>
        <taxon>Pterygota</taxon>
        <taxon>Neoptera</taxon>
        <taxon>Endopterygota</taxon>
        <taxon>Coleoptera</taxon>
        <taxon>Polyphaga</taxon>
        <taxon>Elateriformia</taxon>
        <taxon>Elateroidea</taxon>
        <taxon>Lampyridae</taxon>
        <taxon>Luciolinae</taxon>
        <taxon>Aquatica</taxon>
    </lineage>
</organism>
<protein>
    <submittedName>
        <fullName evidence="1">Uncharacterized protein</fullName>
    </submittedName>
</protein>
<accession>A0AAN7QNM2</accession>
<dbReference type="AlphaFoldDB" id="A0AAN7QNM2"/>
<name>A0AAN7QNM2_9COLE</name>
<evidence type="ECO:0000313" key="1">
    <source>
        <dbReference type="EMBL" id="KAK4886368.1"/>
    </source>
</evidence>
<dbReference type="EMBL" id="JARPUR010000001">
    <property type="protein sequence ID" value="KAK4886368.1"/>
    <property type="molecule type" value="Genomic_DNA"/>
</dbReference>
<keyword evidence="2" id="KW-1185">Reference proteome</keyword>
<sequence length="127" mass="14614">MMDPIKKRGQIKAKLTRFETYLNQLKIHVDNNMPLSVEDLTRLRMQVSTVEPLLNLFCDIQDQIENNSDNLENEYGETANFEERYFKLMSIANVYLSNSDESKAIVSREANAIKVAIFGLEIAIVQI</sequence>
<evidence type="ECO:0000313" key="2">
    <source>
        <dbReference type="Proteomes" id="UP001353858"/>
    </source>
</evidence>
<dbReference type="Proteomes" id="UP001353858">
    <property type="component" value="Unassembled WGS sequence"/>
</dbReference>
<comment type="caution">
    <text evidence="1">The sequence shown here is derived from an EMBL/GenBank/DDBJ whole genome shotgun (WGS) entry which is preliminary data.</text>
</comment>